<evidence type="ECO:0000259" key="13">
    <source>
        <dbReference type="Pfam" id="PF21791"/>
    </source>
</evidence>
<dbReference type="InterPro" id="IPR050446">
    <property type="entry name" value="FAD-oxidoreductase/Apoptosis"/>
</dbReference>
<dbReference type="FunFam" id="3.50.50.60:FF:000155">
    <property type="entry name" value="Monodehydroascorbate reductase 3"/>
    <property type="match status" value="1"/>
</dbReference>
<evidence type="ECO:0000256" key="2">
    <source>
        <dbReference type="ARBA" id="ARBA00006442"/>
    </source>
</evidence>
<evidence type="ECO:0000313" key="14">
    <source>
        <dbReference type="EMBL" id="MPA45182.1"/>
    </source>
</evidence>
<keyword evidence="5" id="KW-0521">NADP</keyword>
<name>A0A5B6ZL30_DAVIN</name>
<dbReference type="EC" id="1.6.5.4" evidence="10"/>
<protein>
    <recommendedName>
        <fullName evidence="10">monodehydroascorbate reductase (NADH)</fullName>
        <ecNumber evidence="10">1.6.5.4</ecNumber>
    </recommendedName>
</protein>
<organism evidence="14">
    <name type="scientific">Davidia involucrata</name>
    <name type="common">Dove tree</name>
    <dbReference type="NCBI Taxonomy" id="16924"/>
    <lineage>
        <taxon>Eukaryota</taxon>
        <taxon>Viridiplantae</taxon>
        <taxon>Streptophyta</taxon>
        <taxon>Embryophyta</taxon>
        <taxon>Tracheophyta</taxon>
        <taxon>Spermatophyta</taxon>
        <taxon>Magnoliopsida</taxon>
        <taxon>eudicotyledons</taxon>
        <taxon>Gunneridae</taxon>
        <taxon>Pentapetalae</taxon>
        <taxon>asterids</taxon>
        <taxon>Cornales</taxon>
        <taxon>Nyssaceae</taxon>
        <taxon>Davidia</taxon>
    </lineage>
</organism>
<dbReference type="PANTHER" id="PTHR43557">
    <property type="entry name" value="APOPTOSIS-INDUCING FACTOR 1"/>
    <property type="match status" value="1"/>
</dbReference>
<dbReference type="SUPFAM" id="SSF51905">
    <property type="entry name" value="FAD/NAD(P)-binding domain"/>
    <property type="match status" value="2"/>
</dbReference>
<accession>A0A5B6ZL30</accession>
<keyword evidence="6 14" id="KW-0560">Oxidoreductase</keyword>
<dbReference type="Gene3D" id="3.50.50.60">
    <property type="entry name" value="FAD/NAD(P)-binding domain"/>
    <property type="match status" value="2"/>
</dbReference>
<dbReference type="SUPFAM" id="SSF55424">
    <property type="entry name" value="FAD/NAD-linked reductases, dimerisation (C-terminal) domain"/>
    <property type="match status" value="1"/>
</dbReference>
<dbReference type="FunFam" id="3.30.390.30:FF:000013">
    <property type="entry name" value="Monodehydroascorbate reductase 3"/>
    <property type="match status" value="1"/>
</dbReference>
<keyword evidence="7" id="KW-0520">NAD</keyword>
<dbReference type="InterPro" id="IPR036188">
    <property type="entry name" value="FAD/NAD-bd_sf"/>
</dbReference>
<reference evidence="14" key="1">
    <citation type="submission" date="2019-08" db="EMBL/GenBank/DDBJ databases">
        <title>Reference gene set and small RNA set construction with multiple tissues from Davidia involucrata Baill.</title>
        <authorList>
            <person name="Yang H."/>
            <person name="Zhou C."/>
            <person name="Li G."/>
            <person name="Wang J."/>
            <person name="Gao P."/>
            <person name="Wang M."/>
            <person name="Wang R."/>
            <person name="Zhao Y."/>
        </authorList>
    </citation>
    <scope>NUCLEOTIDE SEQUENCE</scope>
    <source>
        <tissue evidence="14">Mixed with DoveR01_LX</tissue>
    </source>
</reference>
<dbReference type="InterPro" id="IPR016156">
    <property type="entry name" value="FAD/NAD-linked_Rdtase_dimer_sf"/>
</dbReference>
<dbReference type="Pfam" id="PF21791">
    <property type="entry name" value="MDHAR3-like_C"/>
    <property type="match status" value="1"/>
</dbReference>
<proteinExistence type="inferred from homology"/>
<evidence type="ECO:0000256" key="9">
    <source>
        <dbReference type="ARBA" id="ARBA00037189"/>
    </source>
</evidence>
<feature type="domain" description="FAD/NAD(P)-binding" evidence="12">
    <location>
        <begin position="6"/>
        <end position="322"/>
    </location>
</feature>
<dbReference type="AlphaFoldDB" id="A0A5B6ZL30"/>
<dbReference type="Gene3D" id="3.30.390.30">
    <property type="match status" value="1"/>
</dbReference>
<comment type="cofactor">
    <cofactor evidence="1">
        <name>FAD</name>
        <dbReference type="ChEBI" id="CHEBI:57692"/>
    </cofactor>
</comment>
<evidence type="ECO:0000256" key="8">
    <source>
        <dbReference type="ARBA" id="ARBA00023284"/>
    </source>
</evidence>
<dbReference type="PRINTS" id="PR00368">
    <property type="entry name" value="FADPNR"/>
</dbReference>
<dbReference type="PANTHER" id="PTHR43557:SF5">
    <property type="entry name" value="MONODEHYDROASCORBATE REDUCTASE 1, PEROXISOMAL"/>
    <property type="match status" value="1"/>
</dbReference>
<evidence type="ECO:0000256" key="6">
    <source>
        <dbReference type="ARBA" id="ARBA00023002"/>
    </source>
</evidence>
<evidence type="ECO:0000256" key="7">
    <source>
        <dbReference type="ARBA" id="ARBA00023027"/>
    </source>
</evidence>
<keyword evidence="3" id="KW-0285">Flavoprotein</keyword>
<evidence type="ECO:0000256" key="1">
    <source>
        <dbReference type="ARBA" id="ARBA00001974"/>
    </source>
</evidence>
<keyword evidence="4" id="KW-0274">FAD</keyword>
<gene>
    <name evidence="14" type="ORF">Din_014623</name>
</gene>
<dbReference type="EMBL" id="GHES01014623">
    <property type="protein sequence ID" value="MPA45182.1"/>
    <property type="molecule type" value="Transcribed_RNA"/>
</dbReference>
<dbReference type="InterPro" id="IPR048618">
    <property type="entry name" value="MDHAR3-like_C"/>
</dbReference>
<evidence type="ECO:0000256" key="10">
    <source>
        <dbReference type="ARBA" id="ARBA00038920"/>
    </source>
</evidence>
<dbReference type="Pfam" id="PF07992">
    <property type="entry name" value="Pyr_redox_2"/>
    <property type="match status" value="1"/>
</dbReference>
<dbReference type="InterPro" id="IPR023753">
    <property type="entry name" value="FAD/NAD-binding_dom"/>
</dbReference>
<keyword evidence="8" id="KW-0676">Redox-active center</keyword>
<comment type="catalytic activity">
    <reaction evidence="11">
        <text>2 monodehydro-L-ascorbate radical + NADH + H(+) = 2 L-ascorbate + NAD(+)</text>
        <dbReference type="Rhea" id="RHEA:14581"/>
        <dbReference type="ChEBI" id="CHEBI:15378"/>
        <dbReference type="ChEBI" id="CHEBI:38290"/>
        <dbReference type="ChEBI" id="CHEBI:57540"/>
        <dbReference type="ChEBI" id="CHEBI:57945"/>
        <dbReference type="ChEBI" id="CHEBI:59513"/>
        <dbReference type="EC" id="1.6.5.4"/>
    </reaction>
</comment>
<feature type="domain" description="Monodehydroascorbate reductase 3-like C-terminal" evidence="13">
    <location>
        <begin position="344"/>
        <end position="431"/>
    </location>
</feature>
<dbReference type="GO" id="GO:0016656">
    <property type="term" value="F:monodehydroascorbate reductase (NADH) activity"/>
    <property type="evidence" value="ECO:0007669"/>
    <property type="project" value="UniProtKB-EC"/>
</dbReference>
<comment type="similarity">
    <text evidence="2">Belongs to the FAD-dependent oxidoreductase family.</text>
</comment>
<evidence type="ECO:0000259" key="12">
    <source>
        <dbReference type="Pfam" id="PF07992"/>
    </source>
</evidence>
<evidence type="ECO:0000256" key="5">
    <source>
        <dbReference type="ARBA" id="ARBA00022857"/>
    </source>
</evidence>
<evidence type="ECO:0000256" key="3">
    <source>
        <dbReference type="ARBA" id="ARBA00022630"/>
    </source>
</evidence>
<comment type="function">
    <text evidence="9">Catalyzes the conversion of monodehydroascorbate to ascorbate, oxidizing NADH in the process.</text>
</comment>
<dbReference type="PRINTS" id="PR00411">
    <property type="entry name" value="PNDRDTASEI"/>
</dbReference>
<dbReference type="GO" id="GO:0005737">
    <property type="term" value="C:cytoplasm"/>
    <property type="evidence" value="ECO:0007669"/>
    <property type="project" value="TreeGrafter"/>
</dbReference>
<sequence length="434" mass="47194">MAEKHFKYVILGGGVAAGYAAREFAKQGVKPGELAIISKEAVAPYERPALSKAYLFPEGAARLPGFHVCVGSGGERLLAEWYTEKGISLFLSTEIVKADLASKTLISAAGETFKYHILIIATGSSVIRLTDFGVQGADSKNIFYLREIDDADKLIEAIKAKKNGKAVIVGGGYIGLELGAVMKINNFDVNMVYPEPWCMPRLFTSGIAAFYEGYYENKGIKIIKGTVAVGFTADANGEVKEVKLKDGRVLEADIVVVGVGGRPLTVLFKGQVEEEKGGIKTDGFFKTSVPDVYGVGDVATFPMKLYNEMRRVEHVDHARKSAEQAVKAIYASEEGKSIDVYDYLPYFYSRSFDLSWQFYGDNVGDTVLFGDNNPTSPKPKFGSYWVKDGKVVGAFLENGTAEENKAIAKVARVQPPAESLDILAKEGLTFACKI</sequence>
<evidence type="ECO:0000256" key="11">
    <source>
        <dbReference type="ARBA" id="ARBA00048948"/>
    </source>
</evidence>
<evidence type="ECO:0000256" key="4">
    <source>
        <dbReference type="ARBA" id="ARBA00022827"/>
    </source>
</evidence>